<keyword evidence="2" id="KW-0238">DNA-binding</keyword>
<organism evidence="5 6">
    <name type="scientific">Mycolicibacterium alvei</name>
    <dbReference type="NCBI Taxonomy" id="67081"/>
    <lineage>
        <taxon>Bacteria</taxon>
        <taxon>Bacillati</taxon>
        <taxon>Actinomycetota</taxon>
        <taxon>Actinomycetes</taxon>
        <taxon>Mycobacteriales</taxon>
        <taxon>Mycobacteriaceae</taxon>
        <taxon>Mycolicibacterium</taxon>
    </lineage>
</organism>
<dbReference type="PANTHER" id="PTHR30154">
    <property type="entry name" value="LEUCINE-RESPONSIVE REGULATORY PROTEIN"/>
    <property type="match status" value="1"/>
</dbReference>
<dbReference type="InterPro" id="IPR036390">
    <property type="entry name" value="WH_DNA-bd_sf"/>
</dbReference>
<dbReference type="Gene3D" id="1.10.10.10">
    <property type="entry name" value="Winged helix-like DNA-binding domain superfamily/Winged helix DNA-binding domain"/>
    <property type="match status" value="1"/>
</dbReference>
<dbReference type="InterPro" id="IPR019888">
    <property type="entry name" value="Tscrpt_reg_AsnC-like"/>
</dbReference>
<dbReference type="SUPFAM" id="SSF46785">
    <property type="entry name" value="Winged helix' DNA-binding domain"/>
    <property type="match status" value="1"/>
</dbReference>
<dbReference type="PANTHER" id="PTHR30154:SF34">
    <property type="entry name" value="TRANSCRIPTIONAL REGULATOR AZLB"/>
    <property type="match status" value="1"/>
</dbReference>
<keyword evidence="1" id="KW-0805">Transcription regulation</keyword>
<dbReference type="KEGG" id="malv:MALV_28150"/>
<dbReference type="GO" id="GO:0043200">
    <property type="term" value="P:response to amino acid"/>
    <property type="evidence" value="ECO:0007669"/>
    <property type="project" value="TreeGrafter"/>
</dbReference>
<dbReference type="InterPro" id="IPR000485">
    <property type="entry name" value="AsnC-type_HTH_dom"/>
</dbReference>
<keyword evidence="6" id="KW-1185">Reference proteome</keyword>
<dbReference type="InterPro" id="IPR019887">
    <property type="entry name" value="Tscrpt_reg_AsnC/Lrp_C"/>
</dbReference>
<dbReference type="GO" id="GO:0043565">
    <property type="term" value="F:sequence-specific DNA binding"/>
    <property type="evidence" value="ECO:0007669"/>
    <property type="project" value="InterPro"/>
</dbReference>
<dbReference type="PROSITE" id="PS50956">
    <property type="entry name" value="HTH_ASNC_2"/>
    <property type="match status" value="1"/>
</dbReference>
<protein>
    <submittedName>
        <fullName evidence="5">Putative transcriptional regulator, AsnC family protein</fullName>
    </submittedName>
</protein>
<feature type="domain" description="HTH asnC-type" evidence="4">
    <location>
        <begin position="15"/>
        <end position="76"/>
    </location>
</feature>
<dbReference type="EMBL" id="AP022565">
    <property type="protein sequence ID" value="BBX27690.1"/>
    <property type="molecule type" value="Genomic_DNA"/>
</dbReference>
<dbReference type="AlphaFoldDB" id="A0A6N4US22"/>
<dbReference type="GO" id="GO:0005829">
    <property type="term" value="C:cytosol"/>
    <property type="evidence" value="ECO:0007669"/>
    <property type="project" value="TreeGrafter"/>
</dbReference>
<dbReference type="SMART" id="SM00344">
    <property type="entry name" value="HTH_ASNC"/>
    <property type="match status" value="1"/>
</dbReference>
<dbReference type="Pfam" id="PF01037">
    <property type="entry name" value="AsnC_trans_reg"/>
    <property type="match status" value="1"/>
</dbReference>
<dbReference type="InterPro" id="IPR011008">
    <property type="entry name" value="Dimeric_a/b-barrel"/>
</dbReference>
<dbReference type="Gene3D" id="3.30.70.920">
    <property type="match status" value="1"/>
</dbReference>
<sequence>MSGEQMDEAVTHVQLDEIDRRLIRELVKDGRVSMLALAQRAHVSRTHVYARIERLEKAGVIEGFTARINMEKAGLSTSALIALTILQDSWRGLSEQLKTLRYVERFTLVGGDFDVVVMVRTPDNQTLRDVVLERIHSMPGIRSSRTWLVFEEWTEQGYEWL</sequence>
<dbReference type="InterPro" id="IPR036388">
    <property type="entry name" value="WH-like_DNA-bd_sf"/>
</dbReference>
<dbReference type="SUPFAM" id="SSF54909">
    <property type="entry name" value="Dimeric alpha+beta barrel"/>
    <property type="match status" value="1"/>
</dbReference>
<evidence type="ECO:0000256" key="1">
    <source>
        <dbReference type="ARBA" id="ARBA00023015"/>
    </source>
</evidence>
<evidence type="ECO:0000256" key="2">
    <source>
        <dbReference type="ARBA" id="ARBA00023125"/>
    </source>
</evidence>
<dbReference type="Pfam" id="PF13412">
    <property type="entry name" value="HTH_24"/>
    <property type="match status" value="1"/>
</dbReference>
<accession>A0A6N4US22</accession>
<evidence type="ECO:0000259" key="4">
    <source>
        <dbReference type="PROSITE" id="PS50956"/>
    </source>
</evidence>
<gene>
    <name evidence="5" type="ORF">MALV_28150</name>
</gene>
<name>A0A6N4US22_9MYCO</name>
<keyword evidence="3" id="KW-0804">Transcription</keyword>
<dbReference type="Proteomes" id="UP000466906">
    <property type="component" value="Chromosome"/>
</dbReference>
<evidence type="ECO:0000313" key="6">
    <source>
        <dbReference type="Proteomes" id="UP000466906"/>
    </source>
</evidence>
<evidence type="ECO:0000313" key="5">
    <source>
        <dbReference type="EMBL" id="BBX27690.1"/>
    </source>
</evidence>
<evidence type="ECO:0000256" key="3">
    <source>
        <dbReference type="ARBA" id="ARBA00023163"/>
    </source>
</evidence>
<proteinExistence type="predicted"/>
<dbReference type="PRINTS" id="PR00033">
    <property type="entry name" value="HTHASNC"/>
</dbReference>
<reference evidence="5 6" key="1">
    <citation type="journal article" date="2019" name="Emerg. Microbes Infect.">
        <title>Comprehensive subspecies identification of 175 nontuberculous mycobacteria species based on 7547 genomic profiles.</title>
        <authorList>
            <person name="Matsumoto Y."/>
            <person name="Kinjo T."/>
            <person name="Motooka D."/>
            <person name="Nabeya D."/>
            <person name="Jung N."/>
            <person name="Uechi K."/>
            <person name="Horii T."/>
            <person name="Iida T."/>
            <person name="Fujita J."/>
            <person name="Nakamura S."/>
        </authorList>
    </citation>
    <scope>NUCLEOTIDE SEQUENCE [LARGE SCALE GENOMIC DNA]</scope>
    <source>
        <strain evidence="5 6">JCM 12272</strain>
    </source>
</reference>